<dbReference type="eggNOG" id="COG0582">
    <property type="taxonomic scope" value="Bacteria"/>
</dbReference>
<dbReference type="InterPro" id="IPR028259">
    <property type="entry name" value="AP2-like_int_N"/>
</dbReference>
<dbReference type="Gene3D" id="1.10.443.10">
    <property type="entry name" value="Intergrase catalytic core"/>
    <property type="match status" value="1"/>
</dbReference>
<gene>
    <name evidence="6" type="ordered locus">FsymDg_0938</name>
</gene>
<evidence type="ECO:0000256" key="2">
    <source>
        <dbReference type="ARBA" id="ARBA00023125"/>
    </source>
</evidence>
<sequence length="465" mass="52327">MTAEPGRRGRLAVPGITVYQRGKTWSYRVDLDPHPLTGKRQRENRGGFATDDEAWSEALKARGELEAGRHVKRSRRKVRQFVAEWLAAIEPAVKRSTYVNYVDYLDAYVLPVLGDRRLQDITVTVLNTFSRHLLENGRRKTNTNLTMYAYWARQTRADRPVTAAELAEVGKTTIHAGRAALGRYRRGRVPRDIGTGLAPKTVRNVLNMLHKAFGDAVVWRYIEINPAEHVVKPRVGRHRPTTWDAVQLGTWVRAADVDRFRALWMLAATTGMRRSELAGIDRDGLDLDAATLVIADTRVVVGGKAIDEDGKSDSGRRMIALDAPTVAILREHLTMLDRERESWSGDYPDHGKLFVYEDGRPIHPDTITRRFNRLVDRAGLPRIRLHDVRHSYATVSIDAGANPKVVSERIGHASLAFTLATYVQRTGDLTREATTATTVTNLILGREETKDSDVTDDTKEPEEED</sequence>
<dbReference type="Pfam" id="PF00589">
    <property type="entry name" value="Phage_integrase"/>
    <property type="match status" value="1"/>
</dbReference>
<dbReference type="InterPro" id="IPR004107">
    <property type="entry name" value="Integrase_SAM-like_N"/>
</dbReference>
<dbReference type="Proteomes" id="UP000001549">
    <property type="component" value="Chromosome"/>
</dbReference>
<dbReference type="SUPFAM" id="SSF56349">
    <property type="entry name" value="DNA breaking-rejoining enzymes"/>
    <property type="match status" value="1"/>
</dbReference>
<evidence type="ECO:0000313" key="6">
    <source>
        <dbReference type="EMBL" id="AEH08444.1"/>
    </source>
</evidence>
<reference evidence="6 7" key="1">
    <citation type="submission" date="2011-05" db="EMBL/GenBank/DDBJ databases">
        <title>Complete sequence of chromosome of Frankia symbiont of Datisca glomerata.</title>
        <authorList>
            <consortium name="US DOE Joint Genome Institute"/>
            <person name="Lucas S."/>
            <person name="Han J."/>
            <person name="Lapidus A."/>
            <person name="Cheng J.-F."/>
            <person name="Goodwin L."/>
            <person name="Pitluck S."/>
            <person name="Peters L."/>
            <person name="Mikhailova N."/>
            <person name="Chertkov O."/>
            <person name="Teshima H."/>
            <person name="Han C."/>
            <person name="Tapia R."/>
            <person name="Land M."/>
            <person name="Hauser L."/>
            <person name="Kyrpides N."/>
            <person name="Ivanova N."/>
            <person name="Pagani I."/>
            <person name="Berry A."/>
            <person name="Pawlowski K."/>
            <person name="Persson T."/>
            <person name="Vanden Heuvel B."/>
            <person name="Benson D."/>
            <person name="Woyke T."/>
        </authorList>
    </citation>
    <scope>NUCLEOTIDE SEQUENCE [LARGE SCALE GENOMIC DNA]</scope>
    <source>
        <strain evidence="7">4085684</strain>
    </source>
</reference>
<keyword evidence="1" id="KW-0229">DNA integration</keyword>
<evidence type="ECO:0000256" key="4">
    <source>
        <dbReference type="SAM" id="MobiDB-lite"/>
    </source>
</evidence>
<dbReference type="InterPro" id="IPR050090">
    <property type="entry name" value="Tyrosine_recombinase_XerCD"/>
</dbReference>
<dbReference type="GO" id="GO:0003677">
    <property type="term" value="F:DNA binding"/>
    <property type="evidence" value="ECO:0007669"/>
    <property type="project" value="UniProtKB-KW"/>
</dbReference>
<dbReference type="HOGENOM" id="CLU_027562_17_1_11"/>
<organism evidence="6 7">
    <name type="scientific">Candidatus Protofrankia datiscae</name>
    <dbReference type="NCBI Taxonomy" id="2716812"/>
    <lineage>
        <taxon>Bacteria</taxon>
        <taxon>Bacillati</taxon>
        <taxon>Actinomycetota</taxon>
        <taxon>Actinomycetes</taxon>
        <taxon>Frankiales</taxon>
        <taxon>Frankiaceae</taxon>
        <taxon>Protofrankia</taxon>
    </lineage>
</organism>
<dbReference type="STRING" id="656024.FsymDg_0938"/>
<keyword evidence="3" id="KW-0233">DNA recombination</keyword>
<dbReference type="AlphaFoldDB" id="F8AX93"/>
<protein>
    <submittedName>
        <fullName evidence="6">Integrase family protein</fullName>
    </submittedName>
</protein>
<dbReference type="PROSITE" id="PS51898">
    <property type="entry name" value="TYR_RECOMBINASE"/>
    <property type="match status" value="1"/>
</dbReference>
<evidence type="ECO:0000313" key="7">
    <source>
        <dbReference type="Proteomes" id="UP000001549"/>
    </source>
</evidence>
<name>F8AX93_9ACTN</name>
<feature type="region of interest" description="Disordered" evidence="4">
    <location>
        <begin position="445"/>
        <end position="465"/>
    </location>
</feature>
<dbReference type="Pfam" id="PF14659">
    <property type="entry name" value="Phage_int_SAM_3"/>
    <property type="match status" value="1"/>
</dbReference>
<dbReference type="InterPro" id="IPR011010">
    <property type="entry name" value="DNA_brk_join_enz"/>
</dbReference>
<dbReference type="GO" id="GO:0015074">
    <property type="term" value="P:DNA integration"/>
    <property type="evidence" value="ECO:0007669"/>
    <property type="project" value="UniProtKB-KW"/>
</dbReference>
<evidence type="ECO:0000256" key="3">
    <source>
        <dbReference type="ARBA" id="ARBA00023172"/>
    </source>
</evidence>
<dbReference type="InterPro" id="IPR010998">
    <property type="entry name" value="Integrase_recombinase_N"/>
</dbReference>
<dbReference type="InterPro" id="IPR013762">
    <property type="entry name" value="Integrase-like_cat_sf"/>
</dbReference>
<evidence type="ECO:0000259" key="5">
    <source>
        <dbReference type="PROSITE" id="PS51898"/>
    </source>
</evidence>
<dbReference type="GO" id="GO:0006310">
    <property type="term" value="P:DNA recombination"/>
    <property type="evidence" value="ECO:0007669"/>
    <property type="project" value="UniProtKB-KW"/>
</dbReference>
<evidence type="ECO:0000256" key="1">
    <source>
        <dbReference type="ARBA" id="ARBA00022908"/>
    </source>
</evidence>
<dbReference type="KEGG" id="fsy:FsymDg_0938"/>
<dbReference type="InterPro" id="IPR002104">
    <property type="entry name" value="Integrase_catalytic"/>
</dbReference>
<keyword evidence="7" id="KW-1185">Reference proteome</keyword>
<dbReference type="PANTHER" id="PTHR30349:SF91">
    <property type="entry name" value="INTA PROTEIN"/>
    <property type="match status" value="1"/>
</dbReference>
<dbReference type="RefSeq" id="WP_013872422.1">
    <property type="nucleotide sequence ID" value="NC_015656.1"/>
</dbReference>
<dbReference type="CDD" id="cd01189">
    <property type="entry name" value="INT_ICEBs1_C_like"/>
    <property type="match status" value="1"/>
</dbReference>
<proteinExistence type="predicted"/>
<feature type="compositionally biased region" description="Basic and acidic residues" evidence="4">
    <location>
        <begin position="445"/>
        <end position="458"/>
    </location>
</feature>
<feature type="domain" description="Tyr recombinase" evidence="5">
    <location>
        <begin position="238"/>
        <end position="435"/>
    </location>
</feature>
<dbReference type="Gene3D" id="1.10.150.130">
    <property type="match status" value="1"/>
</dbReference>
<dbReference type="PANTHER" id="PTHR30349">
    <property type="entry name" value="PHAGE INTEGRASE-RELATED"/>
    <property type="match status" value="1"/>
</dbReference>
<keyword evidence="2" id="KW-0238">DNA-binding</keyword>
<accession>F8AX93</accession>
<dbReference type="Pfam" id="PF14657">
    <property type="entry name" value="Arm-DNA-bind_4"/>
    <property type="match status" value="1"/>
</dbReference>
<dbReference type="EMBL" id="CP002801">
    <property type="protein sequence ID" value="AEH08444.1"/>
    <property type="molecule type" value="Genomic_DNA"/>
</dbReference>